<dbReference type="Proteomes" id="UP000316079">
    <property type="component" value="Unassembled WGS sequence"/>
</dbReference>
<organism evidence="2 3">
    <name type="scientific">Danionella cerebrum</name>
    <dbReference type="NCBI Taxonomy" id="2873325"/>
    <lineage>
        <taxon>Eukaryota</taxon>
        <taxon>Metazoa</taxon>
        <taxon>Chordata</taxon>
        <taxon>Craniata</taxon>
        <taxon>Vertebrata</taxon>
        <taxon>Euteleostomi</taxon>
        <taxon>Actinopterygii</taxon>
        <taxon>Neopterygii</taxon>
        <taxon>Teleostei</taxon>
        <taxon>Ostariophysi</taxon>
        <taxon>Cypriniformes</taxon>
        <taxon>Danionidae</taxon>
        <taxon>Danioninae</taxon>
        <taxon>Danionella</taxon>
    </lineage>
</organism>
<accession>A0A553MQ65</accession>
<dbReference type="OrthoDB" id="8924271at2759"/>
<name>A0A553MQ65_9TELE</name>
<dbReference type="AlphaFoldDB" id="A0A553MQ65"/>
<evidence type="ECO:0000313" key="3">
    <source>
        <dbReference type="Proteomes" id="UP000316079"/>
    </source>
</evidence>
<sequence>MADKTMSVTVWSPSFVQELLPVAEKTALLYHLSYLCLAGFSNLERILRSRAVETQLLFGSSDATMVKCILTSDNMVTTLFPMLLTVVDKNRPDLAVKYLNKAKVWIKDIIADVNKIVERYVVHNNDVASSTSDVIKEKNDTDQKIIAQSQEIVQMENTLKDLKGKLEATAQEMAAIEEKINLKTNEIYDYTKSSQEVSKGLSILSAIVPFVGSIIQSIYGAVKDPEQIAKIQALESEMKVLSDEKTSLGQKHWQIELEIIDWQMKLAQASFELNSIPDPVYLDEVQKSLSKIQGILGQLKNFWENVGNMLDYLEQKTFIGQEMIEDLDLLRDEFVKAVSAANEAWRVFGESCKKAAGIFQLQSKDAYKFLEVNPSSLSKEEWQKAYDGVKERLQNIEPAESLPSSDKLAILE</sequence>
<keyword evidence="1" id="KW-0175">Coiled coil</keyword>
<protein>
    <submittedName>
        <fullName evidence="2">Uncharacterized protein</fullName>
    </submittedName>
</protein>
<comment type="caution">
    <text evidence="2">The sequence shown here is derived from an EMBL/GenBank/DDBJ whole genome shotgun (WGS) entry which is preliminary data.</text>
</comment>
<dbReference type="STRING" id="623744.A0A553MQ65"/>
<evidence type="ECO:0000256" key="1">
    <source>
        <dbReference type="SAM" id="Coils"/>
    </source>
</evidence>
<proteinExistence type="predicted"/>
<evidence type="ECO:0000313" key="2">
    <source>
        <dbReference type="EMBL" id="TRY55321.1"/>
    </source>
</evidence>
<reference evidence="2 3" key="1">
    <citation type="journal article" date="2019" name="Sci. Data">
        <title>Hybrid genome assembly and annotation of Danionella translucida.</title>
        <authorList>
            <person name="Kadobianskyi M."/>
            <person name="Schulze L."/>
            <person name="Schuelke M."/>
            <person name="Judkewitz B."/>
        </authorList>
    </citation>
    <scope>NUCLEOTIDE SEQUENCE [LARGE SCALE GENOMIC DNA]</scope>
    <source>
        <strain evidence="2 3">Bolton</strain>
    </source>
</reference>
<gene>
    <name evidence="2" type="ORF">DNTS_009029</name>
</gene>
<dbReference type="EMBL" id="SRMA01027328">
    <property type="protein sequence ID" value="TRY55321.1"/>
    <property type="molecule type" value="Genomic_DNA"/>
</dbReference>
<keyword evidence="3" id="KW-1185">Reference proteome</keyword>
<feature type="coiled-coil region" evidence="1">
    <location>
        <begin position="145"/>
        <end position="186"/>
    </location>
</feature>